<protein>
    <submittedName>
        <fullName evidence="8">MMPL family transporter</fullName>
    </submittedName>
</protein>
<feature type="transmembrane region" description="Helical" evidence="6">
    <location>
        <begin position="347"/>
        <end position="371"/>
    </location>
</feature>
<keyword evidence="5 6" id="KW-0472">Membrane</keyword>
<dbReference type="GO" id="GO:0005886">
    <property type="term" value="C:plasma membrane"/>
    <property type="evidence" value="ECO:0007669"/>
    <property type="project" value="UniProtKB-SubCell"/>
</dbReference>
<dbReference type="RefSeq" id="WP_202859485.1">
    <property type="nucleotide sequence ID" value="NZ_JAEUGD010000067.1"/>
</dbReference>
<feature type="domain" description="SSD" evidence="7">
    <location>
        <begin position="248"/>
        <end position="370"/>
    </location>
</feature>
<evidence type="ECO:0000256" key="2">
    <source>
        <dbReference type="ARBA" id="ARBA00022475"/>
    </source>
</evidence>
<dbReference type="InterPro" id="IPR004869">
    <property type="entry name" value="MMPL_dom"/>
</dbReference>
<evidence type="ECO:0000256" key="4">
    <source>
        <dbReference type="ARBA" id="ARBA00022989"/>
    </source>
</evidence>
<evidence type="ECO:0000256" key="3">
    <source>
        <dbReference type="ARBA" id="ARBA00022692"/>
    </source>
</evidence>
<dbReference type="Pfam" id="PF03176">
    <property type="entry name" value="MMPL"/>
    <property type="match status" value="2"/>
</dbReference>
<dbReference type="PANTHER" id="PTHR33406:SF12">
    <property type="entry name" value="BLR2997 PROTEIN"/>
    <property type="match status" value="1"/>
</dbReference>
<gene>
    <name evidence="8" type="ORF">JMN32_26520</name>
</gene>
<dbReference type="PROSITE" id="PS50156">
    <property type="entry name" value="SSD"/>
    <property type="match status" value="2"/>
</dbReference>
<feature type="transmembrane region" description="Helical" evidence="6">
    <location>
        <begin position="637"/>
        <end position="656"/>
    </location>
</feature>
<feature type="transmembrane region" description="Helical" evidence="6">
    <location>
        <begin position="219"/>
        <end position="238"/>
    </location>
</feature>
<evidence type="ECO:0000256" key="1">
    <source>
        <dbReference type="ARBA" id="ARBA00004651"/>
    </source>
</evidence>
<feature type="transmembrane region" description="Helical" evidence="6">
    <location>
        <begin position="662"/>
        <end position="682"/>
    </location>
</feature>
<dbReference type="InterPro" id="IPR050545">
    <property type="entry name" value="Mycobact_MmpL"/>
</dbReference>
<keyword evidence="2" id="KW-1003">Cell membrane</keyword>
<dbReference type="PANTHER" id="PTHR33406">
    <property type="entry name" value="MEMBRANE PROTEIN MJ1562-RELATED"/>
    <property type="match status" value="1"/>
</dbReference>
<dbReference type="Gene3D" id="1.20.1640.10">
    <property type="entry name" value="Multidrug efflux transporter AcrB transmembrane domain"/>
    <property type="match status" value="2"/>
</dbReference>
<comment type="subcellular location">
    <subcellularLocation>
        <location evidence="1">Cell membrane</location>
        <topology evidence="1">Multi-pass membrane protein</topology>
    </subcellularLocation>
</comment>
<evidence type="ECO:0000256" key="6">
    <source>
        <dbReference type="SAM" id="Phobius"/>
    </source>
</evidence>
<comment type="caution">
    <text evidence="8">The sequence shown here is derived from an EMBL/GenBank/DDBJ whole genome shotgun (WGS) entry which is preliminary data.</text>
</comment>
<evidence type="ECO:0000313" key="8">
    <source>
        <dbReference type="EMBL" id="MBL6449895.1"/>
    </source>
</evidence>
<feature type="domain" description="SSD" evidence="7">
    <location>
        <begin position="634"/>
        <end position="760"/>
    </location>
</feature>
<feature type="transmembrane region" description="Helical" evidence="6">
    <location>
        <begin position="403"/>
        <end position="421"/>
    </location>
</feature>
<feature type="transmembrane region" description="Helical" evidence="6">
    <location>
        <begin position="610"/>
        <end position="630"/>
    </location>
</feature>
<feature type="transmembrane region" description="Helical" evidence="6">
    <location>
        <begin position="710"/>
        <end position="729"/>
    </location>
</feature>
<keyword evidence="3 6" id="KW-0812">Transmembrane</keyword>
<dbReference type="Proteomes" id="UP000614216">
    <property type="component" value="Unassembled WGS sequence"/>
</dbReference>
<accession>A0A937G4L4</accession>
<feature type="transmembrane region" description="Helical" evidence="6">
    <location>
        <begin position="245"/>
        <end position="265"/>
    </location>
</feature>
<evidence type="ECO:0000259" key="7">
    <source>
        <dbReference type="PROSITE" id="PS50156"/>
    </source>
</evidence>
<organism evidence="8 9">
    <name type="scientific">Fulvivirga marina</name>
    <dbReference type="NCBI Taxonomy" id="2494733"/>
    <lineage>
        <taxon>Bacteria</taxon>
        <taxon>Pseudomonadati</taxon>
        <taxon>Bacteroidota</taxon>
        <taxon>Cytophagia</taxon>
        <taxon>Cytophagales</taxon>
        <taxon>Fulvivirgaceae</taxon>
        <taxon>Fulvivirga</taxon>
    </lineage>
</organism>
<dbReference type="InterPro" id="IPR000731">
    <property type="entry name" value="SSD"/>
</dbReference>
<dbReference type="EMBL" id="JAEUGD010000067">
    <property type="protein sequence ID" value="MBL6449895.1"/>
    <property type="molecule type" value="Genomic_DNA"/>
</dbReference>
<dbReference type="AlphaFoldDB" id="A0A937G4L4"/>
<evidence type="ECO:0000313" key="9">
    <source>
        <dbReference type="Proteomes" id="UP000614216"/>
    </source>
</evidence>
<feature type="transmembrane region" description="Helical" evidence="6">
    <location>
        <begin position="312"/>
        <end position="335"/>
    </location>
</feature>
<evidence type="ECO:0000256" key="5">
    <source>
        <dbReference type="ARBA" id="ARBA00023136"/>
    </source>
</evidence>
<keyword evidence="4 6" id="KW-1133">Transmembrane helix</keyword>
<dbReference type="SUPFAM" id="SSF82866">
    <property type="entry name" value="Multidrug efflux transporter AcrB transmembrane domain"/>
    <property type="match status" value="2"/>
</dbReference>
<proteinExistence type="predicted"/>
<name>A0A937G4L4_9BACT</name>
<feature type="transmembrane region" description="Helical" evidence="6">
    <location>
        <begin position="735"/>
        <end position="758"/>
    </location>
</feature>
<sequence length="814" mass="91173">MWTKLAHIIIKFRLLLVLLLVAITAFMGYHARNAEMSYDFAKTVPSDDPDMIVFQQFKQEFGEDGNLVALGIKDSSVYTPENFEKLRELSVQVAGLEGVNNVLSLPLVQRLEKDTAERKFVLRQIFQGPAESKAAFDSLLQVSFDQKFYSGRLINEENGATLVLVSINREVVNSPKRLELTQKIVDAGSAFEKDTDIQLHYAGLPFVRSVVAGKVRNEMQLFLFLSVAVTALILFLFFRTWDAVAFPITVIAVVVVWVLGSLALFDYKITLLTGLIPPVIVVIGIPNAVYLINKYHQEFEKHGNKIMAISRVVRKIGLVTLITNFTTAIGFLVLASTDIVILKEFGIVAGLNIMATFLVSIILIPAVFSWLPPPGGKQLKHLKFKSLDFALTRMDLLIHRHRSYIYIITIFLVVVSVFGTMKIQAISYMVDDLPADSEIKRDLAFFEENFSGIMPLEIVVDTHERRGVIDVRTLRKIDRFEAFLESNRDISKPVSIVSFVKASKQAFYNNNPARYSLPDRRERNFILPYMKEQSDSTGLFNSFVDSTLQKMRISMQVADIGSHKMDSLINKVIQPEVDSVFAGTELTVDITGTSPLFIKGNKFLIKNLRMSLILAFVLISIIMGFLFVNVRMILISIIPNIIPLVITAGIMGFTGIPLKPSTALIFSIVFGISVDDSIHFLAKYRQELFANKFFVPVAVSKSVRETGASMMYTSIILFAGFVIFAGSSFGGTVALGILTSVTLLIAMFTNLILLPSLLMTFDDGKRRKDAHPLIEQYDDGFYQEDEDEEIDLDLLRVEGNGMRDKSDVSDKINS</sequence>
<keyword evidence="9" id="KW-1185">Reference proteome</keyword>
<reference evidence="8" key="1">
    <citation type="submission" date="2021-01" db="EMBL/GenBank/DDBJ databases">
        <title>Fulvivirga kasyanovii gen. nov., sp nov., a novel member of the phylum Bacteroidetes isolated from seawater in a mussel farm.</title>
        <authorList>
            <person name="Zhao L.-H."/>
            <person name="Wang Z.-J."/>
        </authorList>
    </citation>
    <scope>NUCLEOTIDE SEQUENCE</scope>
    <source>
        <strain evidence="8">29W222</strain>
    </source>
</reference>
<feature type="transmembrane region" description="Helical" evidence="6">
    <location>
        <begin position="271"/>
        <end position="292"/>
    </location>
</feature>